<keyword evidence="1" id="KW-1133">Transmembrane helix</keyword>
<gene>
    <name evidence="3" type="ORF">S03H2_63381</name>
</gene>
<dbReference type="AlphaFoldDB" id="X1K2I6"/>
<evidence type="ECO:0000256" key="1">
    <source>
        <dbReference type="SAM" id="Phobius"/>
    </source>
</evidence>
<dbReference type="InterPro" id="IPR025857">
    <property type="entry name" value="MacB_PCD"/>
</dbReference>
<dbReference type="PROSITE" id="PS51257">
    <property type="entry name" value="PROKAR_LIPOPROTEIN"/>
    <property type="match status" value="1"/>
</dbReference>
<evidence type="ECO:0000259" key="2">
    <source>
        <dbReference type="Pfam" id="PF12704"/>
    </source>
</evidence>
<reference evidence="3" key="1">
    <citation type="journal article" date="2014" name="Front. Microbiol.">
        <title>High frequency of phylogenetically diverse reductive dehalogenase-homologous genes in deep subseafloor sedimentary metagenomes.</title>
        <authorList>
            <person name="Kawai M."/>
            <person name="Futagami T."/>
            <person name="Toyoda A."/>
            <person name="Takaki Y."/>
            <person name="Nishi S."/>
            <person name="Hori S."/>
            <person name="Arai W."/>
            <person name="Tsubouchi T."/>
            <person name="Morono Y."/>
            <person name="Uchiyama I."/>
            <person name="Ito T."/>
            <person name="Fujiyama A."/>
            <person name="Inagaki F."/>
            <person name="Takami H."/>
        </authorList>
    </citation>
    <scope>NUCLEOTIDE SEQUENCE</scope>
    <source>
        <strain evidence="3">Expedition CK06-06</strain>
    </source>
</reference>
<comment type="caution">
    <text evidence="3">The sequence shown here is derived from an EMBL/GenBank/DDBJ whole genome shotgun (WGS) entry which is preliminary data.</text>
</comment>
<proteinExistence type="predicted"/>
<feature type="transmembrane region" description="Helical" evidence="1">
    <location>
        <begin position="20"/>
        <end position="41"/>
    </location>
</feature>
<accession>X1K2I6</accession>
<evidence type="ECO:0000313" key="3">
    <source>
        <dbReference type="EMBL" id="GAH84454.1"/>
    </source>
</evidence>
<sequence length="108" mass="12697">MFKNYLKIALRNLFKYKVYSIINIFGLSVGLACCILIMLFVRDELSYDKFHRNADQIYRVVVEFKYKDRPDHFANTQAPLAPALLNEFPEVLNAVRFARRSEVLVAYE</sequence>
<feature type="domain" description="MacB-like periplasmic core" evidence="2">
    <location>
        <begin position="20"/>
        <end position="99"/>
    </location>
</feature>
<name>X1K2I6_9ZZZZ</name>
<feature type="non-terminal residue" evidence="3">
    <location>
        <position position="108"/>
    </location>
</feature>
<keyword evidence="1" id="KW-0472">Membrane</keyword>
<organism evidence="3">
    <name type="scientific">marine sediment metagenome</name>
    <dbReference type="NCBI Taxonomy" id="412755"/>
    <lineage>
        <taxon>unclassified sequences</taxon>
        <taxon>metagenomes</taxon>
        <taxon>ecological metagenomes</taxon>
    </lineage>
</organism>
<keyword evidence="1" id="KW-0812">Transmembrane</keyword>
<dbReference type="Pfam" id="PF12704">
    <property type="entry name" value="MacB_PCD"/>
    <property type="match status" value="1"/>
</dbReference>
<dbReference type="EMBL" id="BARU01041066">
    <property type="protein sequence ID" value="GAH84454.1"/>
    <property type="molecule type" value="Genomic_DNA"/>
</dbReference>
<protein>
    <recommendedName>
        <fullName evidence="2">MacB-like periplasmic core domain-containing protein</fullName>
    </recommendedName>
</protein>